<reference evidence="2" key="1">
    <citation type="journal article" date="2023" name="Commun. Biol.">
        <title>Genome analysis of Parmales, the sister group of diatoms, reveals the evolutionary specialization of diatoms from phago-mixotrophs to photoautotrophs.</title>
        <authorList>
            <person name="Ban H."/>
            <person name="Sato S."/>
            <person name="Yoshikawa S."/>
            <person name="Yamada K."/>
            <person name="Nakamura Y."/>
            <person name="Ichinomiya M."/>
            <person name="Sato N."/>
            <person name="Blanc-Mathieu R."/>
            <person name="Endo H."/>
            <person name="Kuwata A."/>
            <person name="Ogata H."/>
        </authorList>
    </citation>
    <scope>NUCLEOTIDE SEQUENCE [LARGE SCALE GENOMIC DNA]</scope>
    <source>
        <strain evidence="2">NIES 3701</strain>
    </source>
</reference>
<proteinExistence type="predicted"/>
<dbReference type="OrthoDB" id="411349at2759"/>
<evidence type="ECO:0000313" key="2">
    <source>
        <dbReference type="Proteomes" id="UP001165085"/>
    </source>
</evidence>
<comment type="caution">
    <text evidence="1">The sequence shown here is derived from an EMBL/GenBank/DDBJ whole genome shotgun (WGS) entry which is preliminary data.</text>
</comment>
<protein>
    <submittedName>
        <fullName evidence="1">Uncharacterized protein</fullName>
    </submittedName>
</protein>
<dbReference type="Proteomes" id="UP001165085">
    <property type="component" value="Unassembled WGS sequence"/>
</dbReference>
<keyword evidence="2" id="KW-1185">Reference proteome</keyword>
<gene>
    <name evidence="1" type="ORF">TrST_g12810</name>
</gene>
<organism evidence="1 2">
    <name type="scientific">Triparma strigata</name>
    <dbReference type="NCBI Taxonomy" id="1606541"/>
    <lineage>
        <taxon>Eukaryota</taxon>
        <taxon>Sar</taxon>
        <taxon>Stramenopiles</taxon>
        <taxon>Ochrophyta</taxon>
        <taxon>Bolidophyceae</taxon>
        <taxon>Parmales</taxon>
        <taxon>Triparmaceae</taxon>
        <taxon>Triparma</taxon>
    </lineage>
</organism>
<evidence type="ECO:0000313" key="1">
    <source>
        <dbReference type="EMBL" id="GMH84939.1"/>
    </source>
</evidence>
<accession>A0A9W7BE10</accession>
<sequence>MFDLIEGTVTHATFAGALLAELSVSERGMILERVVKKHDELTSGYKVADADDGTCVNGACRGADSLEFDYTRIEPDGRVHVEVKSSQLKWNSHASTLQWKVTFSGVKCDLHDELRLAVYTPDALLVFVHGSNAGVSKAGKVTEVKGMDVTFGSTKGECDWRVAVRIIRTKIEQKGCQFVGRISLVAPKGKA</sequence>
<dbReference type="AlphaFoldDB" id="A0A9W7BE10"/>
<name>A0A9W7BE10_9STRA</name>
<dbReference type="EMBL" id="BRXY01000298">
    <property type="protein sequence ID" value="GMH84939.1"/>
    <property type="molecule type" value="Genomic_DNA"/>
</dbReference>